<feature type="domain" description="ABC transporter" evidence="4">
    <location>
        <begin position="43"/>
        <end position="104"/>
    </location>
</feature>
<dbReference type="Gene3D" id="3.40.50.300">
    <property type="entry name" value="P-loop containing nucleotide triphosphate hydrolases"/>
    <property type="match status" value="1"/>
</dbReference>
<dbReference type="InterPro" id="IPR050107">
    <property type="entry name" value="ABC_carbohydrate_import_ATPase"/>
</dbReference>
<dbReference type="SUPFAM" id="SSF52540">
    <property type="entry name" value="P-loop containing nucleoside triphosphate hydrolases"/>
    <property type="match status" value="1"/>
</dbReference>
<dbReference type="KEGG" id="kcm:ABWK59_29000"/>
<dbReference type="InterPro" id="IPR027417">
    <property type="entry name" value="P-loop_NTPase"/>
</dbReference>
<evidence type="ECO:0000256" key="1">
    <source>
        <dbReference type="ARBA" id="ARBA00022741"/>
    </source>
</evidence>
<reference evidence="5" key="1">
    <citation type="submission" date="2024-06" db="EMBL/GenBank/DDBJ databases">
        <title>The genome sequences of Kitasatospora sp. strain HUAS MG31.</title>
        <authorList>
            <person name="Mo P."/>
        </authorList>
    </citation>
    <scope>NUCLEOTIDE SEQUENCE</scope>
    <source>
        <strain evidence="5">HUAS MG31</strain>
    </source>
</reference>
<dbReference type="GO" id="GO:0016887">
    <property type="term" value="F:ATP hydrolysis activity"/>
    <property type="evidence" value="ECO:0007669"/>
    <property type="project" value="InterPro"/>
</dbReference>
<evidence type="ECO:0000256" key="2">
    <source>
        <dbReference type="ARBA" id="ARBA00022840"/>
    </source>
</evidence>
<dbReference type="AlphaFoldDB" id="A0AAU8K3I4"/>
<dbReference type="GO" id="GO:0005524">
    <property type="term" value="F:ATP binding"/>
    <property type="evidence" value="ECO:0007669"/>
    <property type="project" value="UniProtKB-KW"/>
</dbReference>
<accession>A0AAU8K3I4</accession>
<dbReference type="PANTHER" id="PTHR43790">
    <property type="entry name" value="CARBOHYDRATE TRANSPORT ATP-BINDING PROTEIN MG119-RELATED"/>
    <property type="match status" value="1"/>
</dbReference>
<sequence>MSCPDDSAPAHRPPSAPLPAARATGSAGVQGVAKRFGAVRALGGVTLDFPAGRVAAVTGERGAGKSTLLRILAGDHRPSEGKAVVYVSHRIQEVFQLAGRIAVLRDGELAGVQDAARTNDVELARLMAGRDRSPVPVRRHVPLGRPVPEGRHLTSDPGAAA</sequence>
<dbReference type="EMBL" id="CP159872">
    <property type="protein sequence ID" value="XCM82661.1"/>
    <property type="molecule type" value="Genomic_DNA"/>
</dbReference>
<dbReference type="Pfam" id="PF00005">
    <property type="entry name" value="ABC_tran"/>
    <property type="match status" value="1"/>
</dbReference>
<dbReference type="RefSeq" id="WP_354643592.1">
    <property type="nucleotide sequence ID" value="NZ_CP159872.1"/>
</dbReference>
<evidence type="ECO:0000256" key="3">
    <source>
        <dbReference type="SAM" id="MobiDB-lite"/>
    </source>
</evidence>
<protein>
    <submittedName>
        <fullName evidence="5">ATP-binding cassette domain-containing protein</fullName>
    </submittedName>
</protein>
<evidence type="ECO:0000259" key="4">
    <source>
        <dbReference type="Pfam" id="PF00005"/>
    </source>
</evidence>
<name>A0AAU8K3I4_9ACTN</name>
<organism evidence="5">
    <name type="scientific">Kitasatospora camelliae</name>
    <dbReference type="NCBI Taxonomy" id="3156397"/>
    <lineage>
        <taxon>Bacteria</taxon>
        <taxon>Bacillati</taxon>
        <taxon>Actinomycetota</taxon>
        <taxon>Actinomycetes</taxon>
        <taxon>Kitasatosporales</taxon>
        <taxon>Streptomycetaceae</taxon>
        <taxon>Kitasatospora</taxon>
    </lineage>
</organism>
<proteinExistence type="predicted"/>
<keyword evidence="1" id="KW-0547">Nucleotide-binding</keyword>
<dbReference type="InterPro" id="IPR003439">
    <property type="entry name" value="ABC_transporter-like_ATP-bd"/>
</dbReference>
<gene>
    <name evidence="5" type="ORF">ABWK59_29000</name>
</gene>
<feature type="region of interest" description="Disordered" evidence="3">
    <location>
        <begin position="135"/>
        <end position="161"/>
    </location>
</feature>
<dbReference type="PANTHER" id="PTHR43790:SF8">
    <property type="entry name" value="SUGAR ABC TRANSPORTER ATP-BINDING PROTEIN"/>
    <property type="match status" value="1"/>
</dbReference>
<evidence type="ECO:0000313" key="5">
    <source>
        <dbReference type="EMBL" id="XCM82661.1"/>
    </source>
</evidence>
<keyword evidence="2 5" id="KW-0067">ATP-binding</keyword>
<feature type="region of interest" description="Disordered" evidence="3">
    <location>
        <begin position="1"/>
        <end position="23"/>
    </location>
</feature>